<evidence type="ECO:0000313" key="2">
    <source>
        <dbReference type="Proteomes" id="UP000887159"/>
    </source>
</evidence>
<proteinExistence type="predicted"/>
<dbReference type="Proteomes" id="UP000887159">
    <property type="component" value="Unassembled WGS sequence"/>
</dbReference>
<gene>
    <name evidence="1" type="ORF">TNCV_3507361</name>
</gene>
<comment type="caution">
    <text evidence="1">The sequence shown here is derived from an EMBL/GenBank/DDBJ whole genome shotgun (WGS) entry which is preliminary data.</text>
</comment>
<dbReference type="AlphaFoldDB" id="A0A8X6S6F2"/>
<organism evidence="1 2">
    <name type="scientific">Trichonephila clavipes</name>
    <name type="common">Golden silk orbweaver</name>
    <name type="synonym">Nephila clavipes</name>
    <dbReference type="NCBI Taxonomy" id="2585209"/>
    <lineage>
        <taxon>Eukaryota</taxon>
        <taxon>Metazoa</taxon>
        <taxon>Ecdysozoa</taxon>
        <taxon>Arthropoda</taxon>
        <taxon>Chelicerata</taxon>
        <taxon>Arachnida</taxon>
        <taxon>Araneae</taxon>
        <taxon>Araneomorphae</taxon>
        <taxon>Entelegynae</taxon>
        <taxon>Araneoidea</taxon>
        <taxon>Nephilidae</taxon>
        <taxon>Trichonephila</taxon>
    </lineage>
</organism>
<reference evidence="1" key="1">
    <citation type="submission" date="2020-08" db="EMBL/GenBank/DDBJ databases">
        <title>Multicomponent nature underlies the extraordinary mechanical properties of spider dragline silk.</title>
        <authorList>
            <person name="Kono N."/>
            <person name="Nakamura H."/>
            <person name="Mori M."/>
            <person name="Yoshida Y."/>
            <person name="Ohtoshi R."/>
            <person name="Malay A.D."/>
            <person name="Moran D.A.P."/>
            <person name="Tomita M."/>
            <person name="Numata K."/>
            <person name="Arakawa K."/>
        </authorList>
    </citation>
    <scope>NUCLEOTIDE SEQUENCE</scope>
</reference>
<accession>A0A8X6S6F2</accession>
<keyword evidence="2" id="KW-1185">Reference proteome</keyword>
<dbReference type="EMBL" id="BMAU01021233">
    <property type="protein sequence ID" value="GFY02856.1"/>
    <property type="molecule type" value="Genomic_DNA"/>
</dbReference>
<protein>
    <submittedName>
        <fullName evidence="1">Uncharacterized protein</fullName>
    </submittedName>
</protein>
<evidence type="ECO:0000313" key="1">
    <source>
        <dbReference type="EMBL" id="GFY02856.1"/>
    </source>
</evidence>
<name>A0A8X6S6F2_TRICX</name>
<sequence length="129" mass="14489">MWTRYRSGYVLEFVAGCVVRSSSRAAEDSPNIREQYTLNLPSLKCPSIGLIWSLTHPRCCFWRTTSPSSDVMEGPPCRFDLIINLRLALKQYGAFSNGPCNLYHGQVTWMTPELEPSTPNFRTAPTGGL</sequence>